<dbReference type="Proteomes" id="UP001497680">
    <property type="component" value="Unassembled WGS sequence"/>
</dbReference>
<reference evidence="1 2" key="1">
    <citation type="journal article" date="2022" name="New Phytol.">
        <title>Ecological generalism drives hyperdiversity of secondary metabolite gene clusters in xylarialean endophytes.</title>
        <authorList>
            <person name="Franco M.E.E."/>
            <person name="Wisecaver J.H."/>
            <person name="Arnold A.E."/>
            <person name="Ju Y.M."/>
            <person name="Slot J.C."/>
            <person name="Ahrendt S."/>
            <person name="Moore L.P."/>
            <person name="Eastman K.E."/>
            <person name="Scott K."/>
            <person name="Konkel Z."/>
            <person name="Mondo S.J."/>
            <person name="Kuo A."/>
            <person name="Hayes R.D."/>
            <person name="Haridas S."/>
            <person name="Andreopoulos B."/>
            <person name="Riley R."/>
            <person name="LaButti K."/>
            <person name="Pangilinan J."/>
            <person name="Lipzen A."/>
            <person name="Amirebrahimi M."/>
            <person name="Yan J."/>
            <person name="Adam C."/>
            <person name="Keymanesh K."/>
            <person name="Ng V."/>
            <person name="Louie K."/>
            <person name="Northen T."/>
            <person name="Drula E."/>
            <person name="Henrissat B."/>
            <person name="Hsieh H.M."/>
            <person name="Youens-Clark K."/>
            <person name="Lutzoni F."/>
            <person name="Miadlikowska J."/>
            <person name="Eastwood D.C."/>
            <person name="Hamelin R.C."/>
            <person name="Grigoriev I.V."/>
            <person name="U'Ren J.M."/>
        </authorList>
    </citation>
    <scope>NUCLEOTIDE SEQUENCE [LARGE SCALE GENOMIC DNA]</scope>
    <source>
        <strain evidence="1 2">ER1909</strain>
    </source>
</reference>
<comment type="caution">
    <text evidence="1">The sequence shown here is derived from an EMBL/GenBank/DDBJ whole genome shotgun (WGS) entry which is preliminary data.</text>
</comment>
<gene>
    <name evidence="1" type="ORF">F4821DRAFT_274922</name>
</gene>
<organism evidence="1 2">
    <name type="scientific">Hypoxylon rubiginosum</name>
    <dbReference type="NCBI Taxonomy" id="110542"/>
    <lineage>
        <taxon>Eukaryota</taxon>
        <taxon>Fungi</taxon>
        <taxon>Dikarya</taxon>
        <taxon>Ascomycota</taxon>
        <taxon>Pezizomycotina</taxon>
        <taxon>Sordariomycetes</taxon>
        <taxon>Xylariomycetidae</taxon>
        <taxon>Xylariales</taxon>
        <taxon>Hypoxylaceae</taxon>
        <taxon>Hypoxylon</taxon>
    </lineage>
</organism>
<evidence type="ECO:0000313" key="1">
    <source>
        <dbReference type="EMBL" id="KAI6081420.1"/>
    </source>
</evidence>
<accession>A0ACC0CM06</accession>
<keyword evidence="2" id="KW-1185">Reference proteome</keyword>
<protein>
    <submittedName>
        <fullName evidence="1">Uncharacterized protein</fullName>
    </submittedName>
</protein>
<evidence type="ECO:0000313" key="2">
    <source>
        <dbReference type="Proteomes" id="UP001497680"/>
    </source>
</evidence>
<dbReference type="EMBL" id="MU394396">
    <property type="protein sequence ID" value="KAI6081420.1"/>
    <property type="molecule type" value="Genomic_DNA"/>
</dbReference>
<name>A0ACC0CM06_9PEZI</name>
<sequence>MWHVYAYARCWDNNSPLHSEKEAKTCTLGIDFGSYKSKITLAYMNTIGGQRRIEIQRVPFDGGFDDPDRADTSTDPNSWLEFVAFAALENGQLVLGRRSLSHDCTLPLKTIFIHRAGITRQSTIKRLPGGVDLLEHCRAGTITPKMEAEALRKHFELLHRMATNTAKEVLGSVITKVVLSYPNYLCPKEQEDDFVKYTSYYKKLLRPIWGKEVSFNIISEGQAAALYVSEPFKDLQVGFKRDRLWRNLKEGMGKKSGLSLLIPDGGSSSLNIQMQSVFFNEAGELESSQSISASDWLTGTLCGSFKILEELRSYQFPPGEIAALLNDFERRKRQLDWTTTEAIDLHGTRSGCIVSILPKTLQTAFNAAFGDGLAMLEREVWRVLGLGQDFAVILCGGSYFCKGLRNLVEKILTEVEKEAETRGIRVKHLYLGEYDIFSSSAVSAGAALSVMRVPCPVDVFDGSAIAVHKLWKSSSSAAWEGEDEATFLFSKVG</sequence>
<proteinExistence type="predicted"/>